<organism evidence="1 2">
    <name type="scientific">Acinetobacter modestus</name>
    <dbReference type="NCBI Taxonomy" id="1776740"/>
    <lineage>
        <taxon>Bacteria</taxon>
        <taxon>Pseudomonadati</taxon>
        <taxon>Pseudomonadota</taxon>
        <taxon>Gammaproteobacteria</taxon>
        <taxon>Moraxellales</taxon>
        <taxon>Moraxellaceae</taxon>
        <taxon>Acinetobacter</taxon>
    </lineage>
</organism>
<evidence type="ECO:0000313" key="2">
    <source>
        <dbReference type="Proteomes" id="UP000013190"/>
    </source>
</evidence>
<dbReference type="NCBIfam" id="TIGR03187">
    <property type="entry name" value="DGQHR"/>
    <property type="match status" value="1"/>
</dbReference>
<gene>
    <name evidence="1" type="ORF">F992_03186</name>
</gene>
<protein>
    <recommendedName>
        <fullName evidence="3">DGQHR domain-containing protein</fullName>
    </recommendedName>
</protein>
<keyword evidence="2" id="KW-1185">Reference proteome</keyword>
<dbReference type="InterPro" id="IPR017601">
    <property type="entry name" value="DGQHR-contain_dom"/>
</dbReference>
<evidence type="ECO:0008006" key="3">
    <source>
        <dbReference type="Google" id="ProtNLM"/>
    </source>
</evidence>
<evidence type="ECO:0000313" key="1">
    <source>
        <dbReference type="EMBL" id="ENU25450.1"/>
    </source>
</evidence>
<comment type="caution">
    <text evidence="1">The sequence shown here is derived from an EMBL/GenBank/DDBJ whole genome shotgun (WGS) entry which is preliminary data.</text>
</comment>
<proteinExistence type="predicted"/>
<dbReference type="Proteomes" id="UP000013190">
    <property type="component" value="Unassembled WGS sequence"/>
</dbReference>
<dbReference type="RefSeq" id="WP_004664522.1">
    <property type="nucleotide sequence ID" value="NZ_BMDV01000004.1"/>
</dbReference>
<accession>A0ABN0JJP3</accession>
<dbReference type="InterPro" id="IPR017642">
    <property type="entry name" value="DNA_S_mod_DndB"/>
</dbReference>
<dbReference type="Pfam" id="PF14072">
    <property type="entry name" value="DndB"/>
    <property type="match status" value="1"/>
</dbReference>
<reference evidence="2" key="1">
    <citation type="submission" date="2013-02" db="EMBL/GenBank/DDBJ databases">
        <title>The Genome Sequence of Acinetobacter sp. NIPH 236.</title>
        <authorList>
            <consortium name="The Broad Institute Genome Sequencing Platform"/>
            <consortium name="The Broad Institute Genome Sequencing Center for Infectious Disease"/>
            <person name="Cerqueira G."/>
            <person name="Feldgarden M."/>
            <person name="Courvalin P."/>
            <person name="Perichon B."/>
            <person name="Grillot-Courvalin C."/>
            <person name="Clermont D."/>
            <person name="Rocha E."/>
            <person name="Yoon E.-J."/>
            <person name="Nemec A."/>
            <person name="Walker B."/>
            <person name="Young S.K."/>
            <person name="Zeng Q."/>
            <person name="Gargeya S."/>
            <person name="Fitzgerald M."/>
            <person name="Haas B."/>
            <person name="Abouelleil A."/>
            <person name="Alvarado L."/>
            <person name="Arachchi H.M."/>
            <person name="Berlin A.M."/>
            <person name="Chapman S.B."/>
            <person name="Dewar J."/>
            <person name="Goldberg J."/>
            <person name="Griggs A."/>
            <person name="Gujja S."/>
            <person name="Hansen M."/>
            <person name="Howarth C."/>
            <person name="Imamovic A."/>
            <person name="Larimer J."/>
            <person name="McCowan C."/>
            <person name="Murphy C."/>
            <person name="Neiman D."/>
            <person name="Pearson M."/>
            <person name="Priest M."/>
            <person name="Roberts A."/>
            <person name="Saif S."/>
            <person name="Shea T."/>
            <person name="Sisk P."/>
            <person name="Sykes S."/>
            <person name="Wortman J."/>
            <person name="Nusbaum C."/>
            <person name="Birren B."/>
        </authorList>
    </citation>
    <scope>NUCLEOTIDE SEQUENCE [LARGE SCALE GENOMIC DNA]</scope>
    <source>
        <strain evidence="2">NIPH 236</strain>
    </source>
</reference>
<dbReference type="EMBL" id="APOJ01000032">
    <property type="protein sequence ID" value="ENU25450.1"/>
    <property type="molecule type" value="Genomic_DNA"/>
</dbReference>
<dbReference type="CDD" id="cd16413">
    <property type="entry name" value="DGQHR_domain"/>
    <property type="match status" value="1"/>
</dbReference>
<name>A0ABN0JJP3_9GAMM</name>
<sequence>MKINFFEVKQPIGTFYLSVVNAKQLIKVTETRAREIDSKDVQREFSPARVNEIADYCRDPDATFPTSIIISIKPDAFKGISGNSLEFLDDTVIGEILDGQHRLLGLEKSGISERFDLPVVFMFDLDNYQKGYVFSIINSKQTRVNPSLIYDLFALSHHRSPYKTCHEIVRNLNRDKESPFFDRIKMLGRKEEHQEKASLSQSAFINYLVPLISKKPEQDAIDIKNGQQVLGDSKLIFRDYFIHNEDHVILKILLNYFNAVSKVFHCEWNDPDKYILSKPIGYGALLKVLPSIFNKGDAEGDLSERYFTNIYKQVQYYFDKNNIEITSNQFGSNEQARTKLANLILEALS</sequence>
<reference evidence="1 2" key="2">
    <citation type="journal article" date="2016" name="Int. J. Syst. Evol. Microbiol.">
        <title>Taxonomy of haemolytic and/or proteolytic strains of the genus Acinetobacter with the proposal of Acinetobacter courvalinii sp. nov. (genomic species 14 sensu Bouvet &amp; Jeanjean), Acinetobacter dispersus sp. nov. (genomic species 17), Acinetobacter modestus sp. nov., Acinetobacter proteolyticus sp. nov. and Acinetobacter vivianii sp. nov.</title>
        <authorList>
            <person name="Nemec A."/>
            <person name="Radolfova-Krizova L."/>
            <person name="Maixnerova M."/>
            <person name="Vrestiakova E."/>
            <person name="Jezek P."/>
            <person name="Sedo O."/>
        </authorList>
    </citation>
    <scope>NUCLEOTIDE SEQUENCE [LARGE SCALE GENOMIC DNA]</scope>
    <source>
        <strain evidence="1 2">NIPH 236</strain>
    </source>
</reference>
<dbReference type="GeneID" id="92836529"/>